<dbReference type="InterPro" id="IPR050834">
    <property type="entry name" value="Glycosyltransf_2"/>
</dbReference>
<dbReference type="EMBL" id="CABVIN010000006">
    <property type="protein sequence ID" value="VVP28974.1"/>
    <property type="molecule type" value="Genomic_DNA"/>
</dbReference>
<keyword evidence="1" id="KW-0997">Cell inner membrane</keyword>
<organism evidence="3 4">
    <name type="scientific">Pseudomonas fluorescens</name>
    <dbReference type="NCBI Taxonomy" id="294"/>
    <lineage>
        <taxon>Bacteria</taxon>
        <taxon>Pseudomonadati</taxon>
        <taxon>Pseudomonadota</taxon>
        <taxon>Gammaproteobacteria</taxon>
        <taxon>Pseudomonadales</taxon>
        <taxon>Pseudomonadaceae</taxon>
        <taxon>Pseudomonas</taxon>
    </lineage>
</organism>
<keyword evidence="1" id="KW-1003">Cell membrane</keyword>
<dbReference type="Pfam" id="PF00535">
    <property type="entry name" value="Glycos_transf_2"/>
    <property type="match status" value="1"/>
</dbReference>
<reference evidence="3 4" key="1">
    <citation type="submission" date="2019-09" db="EMBL/GenBank/DDBJ databases">
        <authorList>
            <person name="Chandra G."/>
            <person name="Truman W A."/>
        </authorList>
    </citation>
    <scope>NUCLEOTIDE SEQUENCE [LARGE SCALE GENOMIC DNA]</scope>
    <source>
        <strain evidence="3">PS896</strain>
    </source>
</reference>
<dbReference type="PANTHER" id="PTHR43685:SF11">
    <property type="entry name" value="GLYCOSYLTRANSFERASE TAGX-RELATED"/>
    <property type="match status" value="1"/>
</dbReference>
<dbReference type="PANTHER" id="PTHR43685">
    <property type="entry name" value="GLYCOSYLTRANSFERASE"/>
    <property type="match status" value="1"/>
</dbReference>
<protein>
    <recommendedName>
        <fullName evidence="2">Glycosyltransferase 2-like domain-containing protein</fullName>
    </recommendedName>
</protein>
<accession>A0A5E7MVQ5</accession>
<dbReference type="AlphaFoldDB" id="A0A5E7MVQ5"/>
<dbReference type="InterPro" id="IPR029044">
    <property type="entry name" value="Nucleotide-diphossugar_trans"/>
</dbReference>
<dbReference type="Proteomes" id="UP000377224">
    <property type="component" value="Unassembled WGS sequence"/>
</dbReference>
<evidence type="ECO:0000256" key="1">
    <source>
        <dbReference type="ARBA" id="ARBA00022519"/>
    </source>
</evidence>
<dbReference type="RefSeq" id="WP_064391429.1">
    <property type="nucleotide sequence ID" value="NZ_CABVIN010000006.1"/>
</dbReference>
<keyword evidence="1" id="KW-0472">Membrane</keyword>
<feature type="domain" description="Glycosyltransferase 2-like" evidence="2">
    <location>
        <begin position="7"/>
        <end position="172"/>
    </location>
</feature>
<dbReference type="InterPro" id="IPR001173">
    <property type="entry name" value="Glyco_trans_2-like"/>
</dbReference>
<gene>
    <name evidence="3" type="ORF">PS896_04242</name>
</gene>
<name>A0A5E7MVQ5_PSEFL</name>
<sequence>MKNPTVSVIMATYNHASFVEQAINSVLGQVGVDFEFLISDDGSADSTRDVVAAIKDDRIKFFPNEVNRGAGVVTNELIERSSGEFIALINSDDYWCDVDKLAYQVNTMRENPELGACFGRARFVDKDGTSMGKASDIFDQENRSQGAWLRRFFELGNCICHPTMLIRKSCYEHLGMYSNRLRQLPDLEMWIRLVKHYPIHISDRELITFRLMPGENASSQTVSNSIRTINEHYLIADEFFDEVTAKQLEEGFSDLLKIKTISSDIHLDIEKAFLYWIYNQWLGKPYQMIGMLKLNKLLNSPEHHKILVDDYGLNDRWFQKELGEIDVLRPKVVAVMSQQKSRALRVLQRVLSRLSRS</sequence>
<evidence type="ECO:0000313" key="3">
    <source>
        <dbReference type="EMBL" id="VVP28974.1"/>
    </source>
</evidence>
<evidence type="ECO:0000259" key="2">
    <source>
        <dbReference type="Pfam" id="PF00535"/>
    </source>
</evidence>
<evidence type="ECO:0000313" key="4">
    <source>
        <dbReference type="Proteomes" id="UP000377224"/>
    </source>
</evidence>
<dbReference type="SUPFAM" id="SSF53448">
    <property type="entry name" value="Nucleotide-diphospho-sugar transferases"/>
    <property type="match status" value="1"/>
</dbReference>
<proteinExistence type="predicted"/>
<dbReference type="Gene3D" id="3.90.550.10">
    <property type="entry name" value="Spore Coat Polysaccharide Biosynthesis Protein SpsA, Chain A"/>
    <property type="match status" value="1"/>
</dbReference>